<keyword evidence="3" id="KW-0238">DNA-binding</keyword>
<dbReference type="PANTHER" id="PTHR44943">
    <property type="entry name" value="CELLULOSE SYNTHASE OPERON PROTEIN C"/>
    <property type="match status" value="1"/>
</dbReference>
<evidence type="ECO:0000313" key="5">
    <source>
        <dbReference type="EMBL" id="VAW64663.1"/>
    </source>
</evidence>
<dbReference type="PANTHER" id="PTHR44943:SF8">
    <property type="entry name" value="TPR REPEAT-CONTAINING PROTEIN MJ0263"/>
    <property type="match status" value="1"/>
</dbReference>
<dbReference type="SUPFAM" id="SSF46894">
    <property type="entry name" value="C-terminal effector domain of the bipartite response regulators"/>
    <property type="match status" value="1"/>
</dbReference>
<dbReference type="Gene3D" id="1.10.10.10">
    <property type="entry name" value="Winged helix-like DNA-binding domain superfamily/Winged helix DNA-binding domain"/>
    <property type="match status" value="1"/>
</dbReference>
<dbReference type="Pfam" id="PF00486">
    <property type="entry name" value="Trans_reg_C"/>
    <property type="match status" value="1"/>
</dbReference>
<dbReference type="Gene3D" id="3.40.50.10610">
    <property type="entry name" value="ABC-type transport auxiliary lipoprotein component"/>
    <property type="match status" value="1"/>
</dbReference>
<dbReference type="InterPro" id="IPR016032">
    <property type="entry name" value="Sig_transdc_resp-reg_C-effctor"/>
</dbReference>
<organism evidence="5">
    <name type="scientific">hydrothermal vent metagenome</name>
    <dbReference type="NCBI Taxonomy" id="652676"/>
    <lineage>
        <taxon>unclassified sequences</taxon>
        <taxon>metagenomes</taxon>
        <taxon>ecological metagenomes</taxon>
    </lineage>
</organism>
<dbReference type="SUPFAM" id="SSF48452">
    <property type="entry name" value="TPR-like"/>
    <property type="match status" value="1"/>
</dbReference>
<keyword evidence="1" id="KW-0677">Repeat</keyword>
<dbReference type="SMART" id="SM00028">
    <property type="entry name" value="TPR"/>
    <property type="match status" value="3"/>
</dbReference>
<protein>
    <submittedName>
        <fullName evidence="5">Adenylate cyclase</fullName>
        <ecNumber evidence="5">4.6.1.1</ecNumber>
    </submittedName>
</protein>
<name>A0A3B0XKB9_9ZZZZ</name>
<reference evidence="5" key="1">
    <citation type="submission" date="2018-06" db="EMBL/GenBank/DDBJ databases">
        <authorList>
            <person name="Zhirakovskaya E."/>
        </authorList>
    </citation>
    <scope>NUCLEOTIDE SEQUENCE</scope>
</reference>
<dbReference type="EMBL" id="UOFH01000293">
    <property type="protein sequence ID" value="VAW64663.1"/>
    <property type="molecule type" value="Genomic_DNA"/>
</dbReference>
<evidence type="ECO:0000256" key="3">
    <source>
        <dbReference type="ARBA" id="ARBA00023125"/>
    </source>
</evidence>
<dbReference type="GO" id="GO:0006355">
    <property type="term" value="P:regulation of DNA-templated transcription"/>
    <property type="evidence" value="ECO:0007669"/>
    <property type="project" value="InterPro"/>
</dbReference>
<accession>A0A3B0XKB9</accession>
<feature type="domain" description="OmpR/PhoB-type" evidence="4">
    <location>
        <begin position="10"/>
        <end position="108"/>
    </location>
</feature>
<keyword evidence="2" id="KW-0802">TPR repeat</keyword>
<evidence type="ECO:0000256" key="2">
    <source>
        <dbReference type="ARBA" id="ARBA00022803"/>
    </source>
</evidence>
<dbReference type="PROSITE" id="PS51755">
    <property type="entry name" value="OMPR_PHOB"/>
    <property type="match status" value="1"/>
</dbReference>
<evidence type="ECO:0000256" key="1">
    <source>
        <dbReference type="ARBA" id="ARBA00022737"/>
    </source>
</evidence>
<dbReference type="EC" id="4.6.1.1" evidence="5"/>
<evidence type="ECO:0000259" key="4">
    <source>
        <dbReference type="PROSITE" id="PS51755"/>
    </source>
</evidence>
<dbReference type="InterPro" id="IPR019734">
    <property type="entry name" value="TPR_rpt"/>
</dbReference>
<keyword evidence="5" id="KW-0456">Lyase</keyword>
<gene>
    <name evidence="5" type="ORF">MNBD_GAMMA08-2321</name>
</gene>
<dbReference type="SMART" id="SM00862">
    <property type="entry name" value="Trans_reg_C"/>
    <property type="match status" value="1"/>
</dbReference>
<dbReference type="InterPro" id="IPR011990">
    <property type="entry name" value="TPR-like_helical_dom_sf"/>
</dbReference>
<dbReference type="Pfam" id="PF07719">
    <property type="entry name" value="TPR_2"/>
    <property type="match status" value="1"/>
</dbReference>
<dbReference type="CDD" id="cd00383">
    <property type="entry name" value="trans_reg_C"/>
    <property type="match status" value="1"/>
</dbReference>
<dbReference type="Gene3D" id="1.25.40.10">
    <property type="entry name" value="Tetratricopeptide repeat domain"/>
    <property type="match status" value="1"/>
</dbReference>
<dbReference type="Pfam" id="PF13432">
    <property type="entry name" value="TPR_16"/>
    <property type="match status" value="1"/>
</dbReference>
<dbReference type="AlphaFoldDB" id="A0A3B0XKB9"/>
<dbReference type="GO" id="GO:0003677">
    <property type="term" value="F:DNA binding"/>
    <property type="evidence" value="ECO:0007669"/>
    <property type="project" value="UniProtKB-KW"/>
</dbReference>
<dbReference type="InterPro" id="IPR001867">
    <property type="entry name" value="OmpR/PhoB-type_DNA-bd"/>
</dbReference>
<dbReference type="PROSITE" id="PS50005">
    <property type="entry name" value="TPR"/>
    <property type="match status" value="1"/>
</dbReference>
<dbReference type="Pfam" id="PF13181">
    <property type="entry name" value="TPR_8"/>
    <property type="match status" value="1"/>
</dbReference>
<dbReference type="GO" id="GO:0000160">
    <property type="term" value="P:phosphorelay signal transduction system"/>
    <property type="evidence" value="ECO:0007669"/>
    <property type="project" value="InterPro"/>
</dbReference>
<sequence>MICKNTLQINTPFYVDKWLIDPLSNRIKCDNKETKLEPKVMAVLLCLAKNPGEVIQREQIEETAWAGMVVGYGSLASAIIKLRKAFGDDSKKRRYIETVSKKGYRLIADIHFPDENNAESEIEEAINETRNESRHNEPLDSARFTEQKTKQALIISPAEHAEKVPYEKTAHLEKHTETKKIYLLLFLPVLILTLASAGYIYLPDTNNRKTDTNTNHKMIHETPAIAVLPFRNLSIDPEQEYYSDGLTADLITELAKLSKLSVVARNTVFAYKDLNVDLKSAGESLGVNYIVEGSVRRLNDKLRITARLIDVNNNFTLWAERYDGKHEDIFDFQDKVIKKIVSSLEITLTDSERSRLSNKYSASIEAYDEFLQGWQSLWLQSQEGVKLSREHFFHAITLDDKFARAYANLSFSYYLDALNGWDTDSEHILHKAHFYADKAIALDYSLPQVHFTKGMAYIMSGQYQQAIEEAEIALDLNPNFADAYGLLASALNFAGQSAQAEVEMLKAMRINPAHPGVYKVIYGEILFNQSKYTQAIENFELVLDRNPEYVEARRWLAAALACENRIDEASWQVEMLSASGSDISIQRVEKSLLFKDPAHTNHFTTALRKAGFEP</sequence>
<proteinExistence type="predicted"/>
<dbReference type="GO" id="GO:0004016">
    <property type="term" value="F:adenylate cyclase activity"/>
    <property type="evidence" value="ECO:0007669"/>
    <property type="project" value="UniProtKB-EC"/>
</dbReference>
<dbReference type="InterPro" id="IPR036388">
    <property type="entry name" value="WH-like_DNA-bd_sf"/>
</dbReference>
<dbReference type="InterPro" id="IPR051685">
    <property type="entry name" value="Ycf3/AcsC/BcsC/TPR_MFPF"/>
</dbReference>
<dbReference type="InterPro" id="IPR013105">
    <property type="entry name" value="TPR_2"/>
</dbReference>